<evidence type="ECO:0000313" key="1">
    <source>
        <dbReference type="EMBL" id="CDW34589.1"/>
    </source>
</evidence>
<accession>A0A0K2U8N0</accession>
<proteinExistence type="predicted"/>
<organism evidence="1">
    <name type="scientific">Lepeophtheirus salmonis</name>
    <name type="common">Salmon louse</name>
    <name type="synonym">Caligus salmonis</name>
    <dbReference type="NCBI Taxonomy" id="72036"/>
    <lineage>
        <taxon>Eukaryota</taxon>
        <taxon>Metazoa</taxon>
        <taxon>Ecdysozoa</taxon>
        <taxon>Arthropoda</taxon>
        <taxon>Crustacea</taxon>
        <taxon>Multicrustacea</taxon>
        <taxon>Hexanauplia</taxon>
        <taxon>Copepoda</taxon>
        <taxon>Siphonostomatoida</taxon>
        <taxon>Caligidae</taxon>
        <taxon>Lepeophtheirus</taxon>
    </lineage>
</organism>
<reference evidence="1" key="1">
    <citation type="submission" date="2014-05" db="EMBL/GenBank/DDBJ databases">
        <authorList>
            <person name="Chronopoulou M."/>
        </authorList>
    </citation>
    <scope>NUCLEOTIDE SEQUENCE</scope>
    <source>
        <tissue evidence="1">Whole organism</tissue>
    </source>
</reference>
<dbReference type="OrthoDB" id="10388517at2759"/>
<feature type="non-terminal residue" evidence="1">
    <location>
        <position position="1"/>
    </location>
</feature>
<protein>
    <submittedName>
        <fullName evidence="1">Tetratricopeptide repeat domain 26 [Homo sapiens]</fullName>
    </submittedName>
</protein>
<dbReference type="AlphaFoldDB" id="A0A0K2U8N0"/>
<gene>
    <name evidence="1" type="primary">TTC26</name>
</gene>
<sequence length="201" mass="22101">LDKSYLITVGSKTLLVGPYTLQYLVRVESFRYEHHKKMAYRLIVPLLLFEAVFVMPMNTNKNNGPPPVTCPGYPGYCSESYPGDTCLVVCAFGRNNVPECQPDGTWTDVPRCIEHEPGIPEQIPGICPGIPGYCSLDYPGALCEFDCLTGPDISSFCTPDGTWDPYPTCDGDVRETRDGCKECPGPFGGARDRTQEGNNSE</sequence>
<name>A0A0K2U8N0_LEPSM</name>
<dbReference type="EMBL" id="HACA01017228">
    <property type="protein sequence ID" value="CDW34589.1"/>
    <property type="molecule type" value="Transcribed_RNA"/>
</dbReference>